<feature type="compositionally biased region" description="Low complexity" evidence="1">
    <location>
        <begin position="253"/>
        <end position="276"/>
    </location>
</feature>
<reference evidence="2" key="2">
    <citation type="journal article" date="2023" name="Commun. Biol.">
        <title>Intrasexual cuticular hydrocarbon dimorphism in a wasp sheds light on hydrocarbon biosynthesis genes in Hymenoptera.</title>
        <authorList>
            <person name="Moris V.C."/>
            <person name="Podsiadlowski L."/>
            <person name="Martin S."/>
            <person name="Oeyen J.P."/>
            <person name="Donath A."/>
            <person name="Petersen M."/>
            <person name="Wilbrandt J."/>
            <person name="Misof B."/>
            <person name="Liedtke D."/>
            <person name="Thamm M."/>
            <person name="Scheiner R."/>
            <person name="Schmitt T."/>
            <person name="Niehuis O."/>
        </authorList>
    </citation>
    <scope>NUCLEOTIDE SEQUENCE</scope>
    <source>
        <strain evidence="2">GBR_01_08_01A</strain>
    </source>
</reference>
<feature type="compositionally biased region" description="Basic residues" evidence="1">
    <location>
        <begin position="286"/>
        <end position="299"/>
    </location>
</feature>
<dbReference type="GO" id="GO:0003677">
    <property type="term" value="F:DNA binding"/>
    <property type="evidence" value="ECO:0007669"/>
    <property type="project" value="TreeGrafter"/>
</dbReference>
<feature type="compositionally biased region" description="Basic and acidic residues" evidence="1">
    <location>
        <begin position="337"/>
        <end position="355"/>
    </location>
</feature>
<dbReference type="PANTHER" id="PTHR19303:SF71">
    <property type="entry name" value="ZINC FINGER PHD-TYPE DOMAIN-CONTAINING PROTEIN"/>
    <property type="match status" value="1"/>
</dbReference>
<evidence type="ECO:0000256" key="1">
    <source>
        <dbReference type="SAM" id="MobiDB-lite"/>
    </source>
</evidence>
<reference evidence="2" key="1">
    <citation type="submission" date="2021-08" db="EMBL/GenBank/DDBJ databases">
        <authorList>
            <person name="Misof B."/>
            <person name="Oliver O."/>
            <person name="Podsiadlowski L."/>
            <person name="Donath A."/>
            <person name="Peters R."/>
            <person name="Mayer C."/>
            <person name="Rust J."/>
            <person name="Gunkel S."/>
            <person name="Lesny P."/>
            <person name="Martin S."/>
            <person name="Oeyen J.P."/>
            <person name="Petersen M."/>
            <person name="Panagiotis P."/>
            <person name="Wilbrandt J."/>
            <person name="Tanja T."/>
        </authorList>
    </citation>
    <scope>NUCLEOTIDE SEQUENCE</scope>
    <source>
        <strain evidence="2">GBR_01_08_01A</strain>
        <tissue evidence="2">Thorax + abdomen</tissue>
    </source>
</reference>
<keyword evidence="3" id="KW-1185">Reference proteome</keyword>
<accession>A0AAD9VLD8</accession>
<dbReference type="GO" id="GO:0005634">
    <property type="term" value="C:nucleus"/>
    <property type="evidence" value="ECO:0007669"/>
    <property type="project" value="TreeGrafter"/>
</dbReference>
<evidence type="ECO:0000313" key="3">
    <source>
        <dbReference type="Proteomes" id="UP001258017"/>
    </source>
</evidence>
<comment type="caution">
    <text evidence="2">The sequence shown here is derived from an EMBL/GenBank/DDBJ whole genome shotgun (WGS) entry which is preliminary data.</text>
</comment>
<feature type="compositionally biased region" description="Basic and acidic residues" evidence="1">
    <location>
        <begin position="306"/>
        <end position="318"/>
    </location>
</feature>
<proteinExistence type="predicted"/>
<dbReference type="Proteomes" id="UP001258017">
    <property type="component" value="Unassembled WGS sequence"/>
</dbReference>
<sequence>MGYAPHYKVFNNEQEQKLSKYLIRCAEIYFGLCKKEVKKLAFELTVKYDLKRPATWIENKMAGEEWFRSFMKRNPELSVRAAQATSLSRATSFNKTNVTAFYDNLQTVMDRHKFEPQDIYNVDETGVTTVQKPDRVVARRGTRQVGALTSAERGTLVTLAFVANALGNVIPPFFVFPRVRYQDHFIRDAPIGSVGAGNPSGWMQDDIFIVFLKHFKKHVNASPAHRVNIQEMSPVPTTSSEPDITHYLRTYSRSNSVDVQPSSSKSSSVIPSGFSPEEVRPYPKAPPRKTTNRGRKTKKSTIYTDTPEKDAVRKEYEKKQRRLKTKQVKRNILGNLGEKKQGESKEKENPTSRIR</sequence>
<name>A0AAD9VLD8_9HYME</name>
<protein>
    <submittedName>
        <fullName evidence="2">Uncharacterized protein</fullName>
    </submittedName>
</protein>
<dbReference type="EMBL" id="JAIFRP010000648">
    <property type="protein sequence ID" value="KAK2578090.1"/>
    <property type="molecule type" value="Genomic_DNA"/>
</dbReference>
<evidence type="ECO:0000313" key="2">
    <source>
        <dbReference type="EMBL" id="KAK2578090.1"/>
    </source>
</evidence>
<dbReference type="AlphaFoldDB" id="A0AAD9VLD8"/>
<feature type="compositionally biased region" description="Basic residues" evidence="1">
    <location>
        <begin position="319"/>
        <end position="329"/>
    </location>
</feature>
<gene>
    <name evidence="2" type="ORF">KPH14_001323</name>
</gene>
<organism evidence="2 3">
    <name type="scientific">Odynerus spinipes</name>
    <dbReference type="NCBI Taxonomy" id="1348599"/>
    <lineage>
        <taxon>Eukaryota</taxon>
        <taxon>Metazoa</taxon>
        <taxon>Ecdysozoa</taxon>
        <taxon>Arthropoda</taxon>
        <taxon>Hexapoda</taxon>
        <taxon>Insecta</taxon>
        <taxon>Pterygota</taxon>
        <taxon>Neoptera</taxon>
        <taxon>Endopterygota</taxon>
        <taxon>Hymenoptera</taxon>
        <taxon>Apocrita</taxon>
        <taxon>Aculeata</taxon>
        <taxon>Vespoidea</taxon>
        <taxon>Vespidae</taxon>
        <taxon>Eumeninae</taxon>
        <taxon>Odynerus</taxon>
    </lineage>
</organism>
<feature type="region of interest" description="Disordered" evidence="1">
    <location>
        <begin position="253"/>
        <end position="355"/>
    </location>
</feature>
<dbReference type="InterPro" id="IPR050863">
    <property type="entry name" value="CenT-Element_Derived"/>
</dbReference>
<dbReference type="PANTHER" id="PTHR19303">
    <property type="entry name" value="TRANSPOSON"/>
    <property type="match status" value="1"/>
</dbReference>